<dbReference type="InterPro" id="IPR001962">
    <property type="entry name" value="Asn_synthase"/>
</dbReference>
<dbReference type="InterPro" id="IPR014729">
    <property type="entry name" value="Rossmann-like_a/b/a_fold"/>
</dbReference>
<feature type="domain" description="Glutamine amidotransferase type-2" evidence="9">
    <location>
        <begin position="2"/>
        <end position="209"/>
    </location>
</feature>
<protein>
    <recommendedName>
        <fullName evidence="3">asparagine synthase (glutamine-hydrolyzing)</fullName>
        <ecNumber evidence="3">6.3.5.4</ecNumber>
    </recommendedName>
</protein>
<keyword evidence="6" id="KW-0061">Asparagine biosynthesis</keyword>
<keyword evidence="7" id="KW-0315">Glutamine amidotransferase</keyword>
<gene>
    <name evidence="10" type="ORF">ACE1B6_12150</name>
</gene>
<dbReference type="Gene3D" id="3.40.50.620">
    <property type="entry name" value="HUPs"/>
    <property type="match status" value="1"/>
</dbReference>
<dbReference type="PANTHER" id="PTHR43284">
    <property type="entry name" value="ASPARAGINE SYNTHETASE (GLUTAMINE-HYDROLYZING)"/>
    <property type="match status" value="1"/>
</dbReference>
<dbReference type="CDD" id="cd00712">
    <property type="entry name" value="AsnB"/>
    <property type="match status" value="1"/>
</dbReference>
<dbReference type="PIRSF" id="PIRSF001589">
    <property type="entry name" value="Asn_synthetase_glu-h"/>
    <property type="match status" value="1"/>
</dbReference>
<dbReference type="InterPro" id="IPR033738">
    <property type="entry name" value="AsnB_N"/>
</dbReference>
<dbReference type="PROSITE" id="PS51278">
    <property type="entry name" value="GATASE_TYPE_2"/>
    <property type="match status" value="1"/>
</dbReference>
<comment type="similarity">
    <text evidence="2">Belongs to the asparagine synthetase family.</text>
</comment>
<evidence type="ECO:0000313" key="10">
    <source>
        <dbReference type="EMBL" id="MFB2935997.1"/>
    </source>
</evidence>
<evidence type="ECO:0000256" key="5">
    <source>
        <dbReference type="ARBA" id="ARBA00022840"/>
    </source>
</evidence>
<dbReference type="InterPro" id="IPR029055">
    <property type="entry name" value="Ntn_hydrolases_N"/>
</dbReference>
<keyword evidence="11" id="KW-1185">Reference proteome</keyword>
<dbReference type="CDD" id="cd01991">
    <property type="entry name" value="Asn_synthase_B_C"/>
    <property type="match status" value="1"/>
</dbReference>
<accession>A0ABV4YB68</accession>
<dbReference type="InterPro" id="IPR051786">
    <property type="entry name" value="ASN_synthetase/amidase"/>
</dbReference>
<evidence type="ECO:0000256" key="8">
    <source>
        <dbReference type="ARBA" id="ARBA00048741"/>
    </source>
</evidence>
<dbReference type="Gene3D" id="3.60.20.10">
    <property type="entry name" value="Glutamine Phosphoribosylpyrophosphate, subunit 1, domain 1"/>
    <property type="match status" value="1"/>
</dbReference>
<dbReference type="InterPro" id="IPR006426">
    <property type="entry name" value="Asn_synth_AEB"/>
</dbReference>
<evidence type="ECO:0000313" key="11">
    <source>
        <dbReference type="Proteomes" id="UP001576776"/>
    </source>
</evidence>
<dbReference type="RefSeq" id="WP_413257498.1">
    <property type="nucleotide sequence ID" value="NZ_JBHFNS010000050.1"/>
</dbReference>
<dbReference type="InterPro" id="IPR017932">
    <property type="entry name" value="GATase_2_dom"/>
</dbReference>
<name>A0ABV4YB68_9CYAN</name>
<dbReference type="Proteomes" id="UP001576776">
    <property type="component" value="Unassembled WGS sequence"/>
</dbReference>
<evidence type="ECO:0000256" key="1">
    <source>
        <dbReference type="ARBA" id="ARBA00005187"/>
    </source>
</evidence>
<dbReference type="PANTHER" id="PTHR43284:SF1">
    <property type="entry name" value="ASPARAGINE SYNTHETASE"/>
    <property type="match status" value="1"/>
</dbReference>
<comment type="pathway">
    <text evidence="1">Amino-acid biosynthesis; L-asparagine biosynthesis; L-asparagine from L-aspartate (L-Gln route): step 1/1.</text>
</comment>
<dbReference type="SUPFAM" id="SSF52402">
    <property type="entry name" value="Adenine nucleotide alpha hydrolases-like"/>
    <property type="match status" value="1"/>
</dbReference>
<dbReference type="SUPFAM" id="SSF56235">
    <property type="entry name" value="N-terminal nucleophile aminohydrolases (Ntn hydrolases)"/>
    <property type="match status" value="1"/>
</dbReference>
<dbReference type="Pfam" id="PF00733">
    <property type="entry name" value="Asn_synthase"/>
    <property type="match status" value="1"/>
</dbReference>
<dbReference type="EC" id="6.3.5.4" evidence="3"/>
<keyword evidence="4" id="KW-0547">Nucleotide-binding</keyword>
<evidence type="ECO:0000256" key="3">
    <source>
        <dbReference type="ARBA" id="ARBA00012737"/>
    </source>
</evidence>
<organism evidence="10 11">
    <name type="scientific">Floridaenema fluviatile BLCC-F154</name>
    <dbReference type="NCBI Taxonomy" id="3153640"/>
    <lineage>
        <taxon>Bacteria</taxon>
        <taxon>Bacillati</taxon>
        <taxon>Cyanobacteriota</taxon>
        <taxon>Cyanophyceae</taxon>
        <taxon>Oscillatoriophycideae</taxon>
        <taxon>Aerosakkonematales</taxon>
        <taxon>Aerosakkonemataceae</taxon>
        <taxon>Floridanema</taxon>
        <taxon>Floridanema fluviatile</taxon>
    </lineage>
</organism>
<evidence type="ECO:0000256" key="4">
    <source>
        <dbReference type="ARBA" id="ARBA00022741"/>
    </source>
</evidence>
<comment type="caution">
    <text evidence="10">The sequence shown here is derived from an EMBL/GenBank/DDBJ whole genome shotgun (WGS) entry which is preliminary data.</text>
</comment>
<evidence type="ECO:0000256" key="7">
    <source>
        <dbReference type="ARBA" id="ARBA00022962"/>
    </source>
</evidence>
<dbReference type="Pfam" id="PF13537">
    <property type="entry name" value="GATase_7"/>
    <property type="match status" value="1"/>
</dbReference>
<keyword evidence="5" id="KW-0067">ATP-binding</keyword>
<proteinExistence type="inferred from homology"/>
<sequence>MSGIVGIINRNETAIDRDLLQQMTEFMSDRGPDAQEIWLDGNVGFGHTMLQTTRESLEEKQPFSLDGKVWITADARVDGRSELIEKLRIKDNITDVELILRAYLVWGEDCVQYLLGDFAFGIWDEREQKLFCARDHFGVKPFYYAEVGQSLIFSNTLNCLRVHPGVSDELNDLAIADFLLFGYNQELATTSFADIQRLPPAHYLIWSRERLQIKRYWTLPTDGYIRYKRASDYVEHFRELMERAVSDRLRTNQVGTFMSGGMDSSTVAAVAKEVLLKQSQSFDFRAYTVVYDRLIPDRERYYSGLVAEKLDIPINYLIADNYKLFERWEQPELHLPEPSLAPLLALSRDQFRQVATQSRIVLDGNGGDPVLYGSSSYFFMLLKQLQLVELVTTVGQYFWFHKRFPPIGLRTQLKRKLGMWHPWQPPYPQWLNPEFAKHLDLSSRWEKHYCQKETVHPYRQEAYQTLMLPTWTLLFESCDPGVTLIPVEARYPFFDLRLINYLLAIPPIPWFIHKHLTRVAMQGILPEAVVKRPKTPLAGDPFAVLLKQSNSEWIDRWKITPEMSKYVVRDAVPKIAEKEDYSNEVWLNLRPLSLAHWLQQLKPVKMKSVTEDYYEISSGKLH</sequence>
<keyword evidence="6" id="KW-0028">Amino-acid biosynthesis</keyword>
<comment type="catalytic activity">
    <reaction evidence="8">
        <text>L-aspartate + L-glutamine + ATP + H2O = L-asparagine + L-glutamate + AMP + diphosphate + H(+)</text>
        <dbReference type="Rhea" id="RHEA:12228"/>
        <dbReference type="ChEBI" id="CHEBI:15377"/>
        <dbReference type="ChEBI" id="CHEBI:15378"/>
        <dbReference type="ChEBI" id="CHEBI:29985"/>
        <dbReference type="ChEBI" id="CHEBI:29991"/>
        <dbReference type="ChEBI" id="CHEBI:30616"/>
        <dbReference type="ChEBI" id="CHEBI:33019"/>
        <dbReference type="ChEBI" id="CHEBI:58048"/>
        <dbReference type="ChEBI" id="CHEBI:58359"/>
        <dbReference type="ChEBI" id="CHEBI:456215"/>
        <dbReference type="EC" id="6.3.5.4"/>
    </reaction>
</comment>
<evidence type="ECO:0000256" key="2">
    <source>
        <dbReference type="ARBA" id="ARBA00005752"/>
    </source>
</evidence>
<evidence type="ECO:0000259" key="9">
    <source>
        <dbReference type="PROSITE" id="PS51278"/>
    </source>
</evidence>
<evidence type="ECO:0000256" key="6">
    <source>
        <dbReference type="ARBA" id="ARBA00022888"/>
    </source>
</evidence>
<dbReference type="EMBL" id="JBHFNS010000050">
    <property type="protein sequence ID" value="MFB2935997.1"/>
    <property type="molecule type" value="Genomic_DNA"/>
</dbReference>
<reference evidence="10 11" key="1">
    <citation type="submission" date="2024-09" db="EMBL/GenBank/DDBJ databases">
        <title>Floridaenema gen nov. (Aerosakkonemataceae, Aerosakkonematales ord. nov., Cyanobacteria) from benthic tropical and subtropical fresh waters, with the description of four new species.</title>
        <authorList>
            <person name="Moretto J.A."/>
            <person name="Berthold D.E."/>
            <person name="Lefler F.W."/>
            <person name="Huang I.-S."/>
            <person name="Laughinghouse H. IV."/>
        </authorList>
    </citation>
    <scope>NUCLEOTIDE SEQUENCE [LARGE SCALE GENOMIC DNA]</scope>
    <source>
        <strain evidence="10 11">BLCC-F154</strain>
    </source>
</reference>